<protein>
    <submittedName>
        <fullName evidence="5">Cyclase</fullName>
    </submittedName>
</protein>
<feature type="domain" description="Guanylate cyclase" evidence="3">
    <location>
        <begin position="37"/>
        <end position="168"/>
    </location>
</feature>
<evidence type="ECO:0000313" key="4">
    <source>
        <dbReference type="EMBL" id="GFG55178.1"/>
    </source>
</evidence>
<dbReference type="SMART" id="SM00044">
    <property type="entry name" value="CYCc"/>
    <property type="match status" value="1"/>
</dbReference>
<dbReference type="Proteomes" id="UP000465302">
    <property type="component" value="Unassembled WGS sequence"/>
</dbReference>
<evidence type="ECO:0000313" key="7">
    <source>
        <dbReference type="Proteomes" id="UP000465302"/>
    </source>
</evidence>
<dbReference type="AlphaFoldDB" id="A0A2A7MQA1"/>
<keyword evidence="2" id="KW-0067">ATP-binding</keyword>
<keyword evidence="6" id="KW-1185">Reference proteome</keyword>
<dbReference type="EMBL" id="BLKS01000003">
    <property type="protein sequence ID" value="GFG55178.1"/>
    <property type="molecule type" value="Genomic_DNA"/>
</dbReference>
<evidence type="ECO:0000259" key="3">
    <source>
        <dbReference type="PROSITE" id="PS50125"/>
    </source>
</evidence>
<reference evidence="4 7" key="2">
    <citation type="journal article" date="2019" name="Emerg. Microbes Infect.">
        <title>Comprehensive subspecies identification of 175 nontuberculous mycobacteria species based on 7547 genomic profiles.</title>
        <authorList>
            <person name="Matsumoto Y."/>
            <person name="Kinjo T."/>
            <person name="Motooka D."/>
            <person name="Nabeya D."/>
            <person name="Jung N."/>
            <person name="Uechi K."/>
            <person name="Horii T."/>
            <person name="Iida T."/>
            <person name="Fujita J."/>
            <person name="Nakamura S."/>
        </authorList>
    </citation>
    <scope>NUCLEOTIDE SEQUENCE [LARGE SCALE GENOMIC DNA]</scope>
    <source>
        <strain evidence="4 7">JCM 6377</strain>
    </source>
</reference>
<name>A0A2A7MQA1_MYCAG</name>
<keyword evidence="1" id="KW-0547">Nucleotide-binding</keyword>
<dbReference type="GO" id="GO:0005524">
    <property type="term" value="F:ATP binding"/>
    <property type="evidence" value="ECO:0007669"/>
    <property type="project" value="UniProtKB-KW"/>
</dbReference>
<reference evidence="5 6" key="1">
    <citation type="submission" date="2017-10" db="EMBL/GenBank/DDBJ databases">
        <title>The new phylogeny of genus Mycobacterium.</title>
        <authorList>
            <person name="Tortoli E."/>
            <person name="Trovato A."/>
            <person name="Cirillo D.M."/>
        </authorList>
    </citation>
    <scope>NUCLEOTIDE SEQUENCE [LARGE SCALE GENOMIC DNA]</scope>
    <source>
        <strain evidence="5 6">CCUG37673</strain>
    </source>
</reference>
<dbReference type="GO" id="GO:0035556">
    <property type="term" value="P:intracellular signal transduction"/>
    <property type="evidence" value="ECO:0007669"/>
    <property type="project" value="InterPro"/>
</dbReference>
<dbReference type="CDD" id="cd07302">
    <property type="entry name" value="CHD"/>
    <property type="match status" value="1"/>
</dbReference>
<dbReference type="GO" id="GO:0009190">
    <property type="term" value="P:cyclic nucleotide biosynthetic process"/>
    <property type="evidence" value="ECO:0007669"/>
    <property type="project" value="InterPro"/>
</dbReference>
<dbReference type="OrthoDB" id="5476461at2"/>
<dbReference type="RefSeq" id="WP_097944213.1">
    <property type="nucleotide sequence ID" value="NZ_BLKS01000003.1"/>
</dbReference>
<dbReference type="PANTHER" id="PTHR16305:SF28">
    <property type="entry name" value="GUANYLATE CYCLASE DOMAIN-CONTAINING PROTEIN"/>
    <property type="match status" value="1"/>
</dbReference>
<dbReference type="GO" id="GO:0005737">
    <property type="term" value="C:cytoplasm"/>
    <property type="evidence" value="ECO:0007669"/>
    <property type="project" value="TreeGrafter"/>
</dbReference>
<dbReference type="PANTHER" id="PTHR16305">
    <property type="entry name" value="TESTICULAR SOLUBLE ADENYLYL CYCLASE"/>
    <property type="match status" value="1"/>
</dbReference>
<dbReference type="PROSITE" id="PS50125">
    <property type="entry name" value="GUANYLATE_CYCLASE_2"/>
    <property type="match status" value="1"/>
</dbReference>
<dbReference type="InterPro" id="IPR027417">
    <property type="entry name" value="P-loop_NTPase"/>
</dbReference>
<dbReference type="Pfam" id="PF13191">
    <property type="entry name" value="AAA_16"/>
    <property type="match status" value="1"/>
</dbReference>
<proteinExistence type="predicted"/>
<evidence type="ECO:0000313" key="5">
    <source>
        <dbReference type="EMBL" id="PEG33683.1"/>
    </source>
</evidence>
<sequence length="1056" mass="113855">MSCRACGIELLENARFCHGCGAPVARPETRAEYKQVTVVFADVVHSMDIAAAVGAERLREIMAELVERSARVVERYGGTVDKFTGDGIMAVFGAPIALEDHAVRACYAALAIQQQAMQLAAEVKRRDGLDFALRVGLDSGEVIAGEVASSAGGYTAVGEHVGLAQRMESAAPPGGVLLSESTARLLEHTAVLGDPESVLVKGIDEPVLARRLLGMHSPHAGARPGDAPLVGRGWEIAAIEANLQRSVDGYGSAVALVGPPGIGKSRLVRETATKATSHGADVFWAFCESHTSDIPFHAVVQLLQAVVGLPALSHEAARNRLRDRLRDADEDDIALFEDLIGVRSPTAALPKIDPDARQRRLSALVKAAAVARETPALYIVEDVHWIDDASDAMLADLLTVIPQARAMVLITHRTEFHGALSRVPGAQTLTLAPLSNTDTVELARELLGPDPSVDELIGTVTARSAGNPFFTQEIVRDLVERGVLVGERGAYRCPQGGAEVSVPATLQATIAARIDRLHPPAKRTLGAAAVIGMRFDTELLSSMGVDPIVDELLQAELIDQVTFTRHPEYAFRHPLIRTVAYESQLKADRTAMHRKLAAAIESRDTSADRNAALIAEHFESAGDLRPAYGWHMRSAAWSQSRNIAASMTSWERASRVADELPVDDEERLNLQIAPRTMLCANSFRIRNRNLAAEFQELQDLCDQAGDKRSMAIASVGSIGEDLIEGRAAHAARTANELLTLVESIGDPTLTVGVGVIVTAVKMVVGEIGEVLPWVDTLIDQADGDQTMGDYVIGSPLAWAYAIRSTARWWVGLPGWREDFDRAIEMAKDADPISKAAVMTHTYYNGIGCGVVVADAEAFRNIDEALQSAEQASDDIALALALLTKSNALHQDPTQREHGNELLMQVREMICEGRYYRTMLPVIDARDAEVRLWRGDRDALSQLRASLDDLYTTRVLGFCPWATELLVGALLEGGATADVEKAIPEADAAVERLSTHPVLDGSVIRDLALLRCRALLARARGDAAAYRERATRYRDLATTLGCEGHIKTAAAMLGTGL</sequence>
<dbReference type="Proteomes" id="UP000220914">
    <property type="component" value="Unassembled WGS sequence"/>
</dbReference>
<dbReference type="Gene3D" id="3.30.70.1230">
    <property type="entry name" value="Nucleotide cyclase"/>
    <property type="match status" value="1"/>
</dbReference>
<dbReference type="InterPro" id="IPR041664">
    <property type="entry name" value="AAA_16"/>
</dbReference>
<evidence type="ECO:0000256" key="1">
    <source>
        <dbReference type="ARBA" id="ARBA00022741"/>
    </source>
</evidence>
<dbReference type="Gene3D" id="3.40.50.300">
    <property type="entry name" value="P-loop containing nucleotide triphosphate hydrolases"/>
    <property type="match status" value="1"/>
</dbReference>
<dbReference type="GO" id="GO:0004016">
    <property type="term" value="F:adenylate cyclase activity"/>
    <property type="evidence" value="ECO:0007669"/>
    <property type="project" value="TreeGrafter"/>
</dbReference>
<evidence type="ECO:0000313" key="6">
    <source>
        <dbReference type="Proteomes" id="UP000220914"/>
    </source>
</evidence>
<organism evidence="5 6">
    <name type="scientific">Mycolicibacterium agri</name>
    <name type="common">Mycobacterium agri</name>
    <dbReference type="NCBI Taxonomy" id="36811"/>
    <lineage>
        <taxon>Bacteria</taxon>
        <taxon>Bacillati</taxon>
        <taxon>Actinomycetota</taxon>
        <taxon>Actinomycetes</taxon>
        <taxon>Mycobacteriales</taxon>
        <taxon>Mycobacteriaceae</taxon>
        <taxon>Mycolicibacterium</taxon>
    </lineage>
</organism>
<evidence type="ECO:0000256" key="2">
    <source>
        <dbReference type="ARBA" id="ARBA00022840"/>
    </source>
</evidence>
<dbReference type="SUPFAM" id="SSF55073">
    <property type="entry name" value="Nucleotide cyclase"/>
    <property type="match status" value="1"/>
</dbReference>
<dbReference type="InterPro" id="IPR001054">
    <property type="entry name" value="A/G_cyclase"/>
</dbReference>
<comment type="caution">
    <text evidence="5">The sequence shown here is derived from an EMBL/GenBank/DDBJ whole genome shotgun (WGS) entry which is preliminary data.</text>
</comment>
<dbReference type="Pfam" id="PF00211">
    <property type="entry name" value="Guanylate_cyc"/>
    <property type="match status" value="1"/>
</dbReference>
<reference evidence="4" key="3">
    <citation type="submission" date="2020-02" db="EMBL/GenBank/DDBJ databases">
        <authorList>
            <person name="Matsumoto Y."/>
            <person name="Motooka D."/>
            <person name="Nakamura S."/>
        </authorList>
    </citation>
    <scope>NUCLEOTIDE SEQUENCE</scope>
    <source>
        <strain evidence="4">JCM 6377</strain>
    </source>
</reference>
<dbReference type="InterPro" id="IPR029787">
    <property type="entry name" value="Nucleotide_cyclase"/>
</dbReference>
<dbReference type="SUPFAM" id="SSF52540">
    <property type="entry name" value="P-loop containing nucleoside triphosphate hydrolases"/>
    <property type="match status" value="1"/>
</dbReference>
<gene>
    <name evidence="5" type="ORF">CQY20_29530</name>
    <name evidence="4" type="ORF">MAGR_66190</name>
</gene>
<dbReference type="EMBL" id="PDCP01000098">
    <property type="protein sequence ID" value="PEG33683.1"/>
    <property type="molecule type" value="Genomic_DNA"/>
</dbReference>
<accession>A0A2A7MQA1</accession>